<dbReference type="InterPro" id="IPR009057">
    <property type="entry name" value="Homeodomain-like_sf"/>
</dbReference>
<feature type="domain" description="HTH tetR-type" evidence="3">
    <location>
        <begin position="14"/>
        <end position="74"/>
    </location>
</feature>
<dbReference type="InterPro" id="IPR050109">
    <property type="entry name" value="HTH-type_TetR-like_transc_reg"/>
</dbReference>
<accession>E3J3S0</accession>
<evidence type="ECO:0000256" key="1">
    <source>
        <dbReference type="ARBA" id="ARBA00023125"/>
    </source>
</evidence>
<dbReference type="PANTHER" id="PTHR30055:SF200">
    <property type="entry name" value="HTH-TYPE TRANSCRIPTIONAL REPRESSOR BDCR"/>
    <property type="match status" value="1"/>
</dbReference>
<dbReference type="STRING" id="298654.FraEuI1c_1340"/>
<dbReference type="eggNOG" id="COG1309">
    <property type="taxonomic scope" value="Bacteria"/>
</dbReference>
<organism evidence="4 5">
    <name type="scientific">Pseudofrankia inefficax (strain DSM 45817 / CECT 9037 / DDB 130130 / EuI1c)</name>
    <name type="common">Frankia inefficax</name>
    <dbReference type="NCBI Taxonomy" id="298654"/>
    <lineage>
        <taxon>Bacteria</taxon>
        <taxon>Bacillati</taxon>
        <taxon>Actinomycetota</taxon>
        <taxon>Actinomycetes</taxon>
        <taxon>Frankiales</taxon>
        <taxon>Frankiaceae</taxon>
        <taxon>Pseudofrankia</taxon>
    </lineage>
</organism>
<protein>
    <submittedName>
        <fullName evidence="4">Regulatory protein TetR</fullName>
    </submittedName>
</protein>
<keyword evidence="1 2" id="KW-0238">DNA-binding</keyword>
<dbReference type="Gene3D" id="1.10.357.10">
    <property type="entry name" value="Tetracycline Repressor, domain 2"/>
    <property type="match status" value="1"/>
</dbReference>
<dbReference type="PANTHER" id="PTHR30055">
    <property type="entry name" value="HTH-TYPE TRANSCRIPTIONAL REGULATOR RUTR"/>
    <property type="match status" value="1"/>
</dbReference>
<dbReference type="KEGG" id="fri:FraEuI1c_1340"/>
<sequence>MIRLMTRAVIVTDPAARNAVLSSAAECFVRLGVSRTTAADIARGAGISRATLYRRYGGTVEIFHAVLARESEQMSADAAELLASVTDPSLRLVEGMVFAIREVQRRPVHAALFSTGDAAWSARRAIRATSLRRISEDAIRPLVDVTVAGLAEPELGDLVDWILRLIISYAAVPGPGDLDEATIRRQLNRLLVPAVTALLGLATPEEI</sequence>
<dbReference type="PROSITE" id="PS50977">
    <property type="entry name" value="HTH_TETR_2"/>
    <property type="match status" value="1"/>
</dbReference>
<feature type="DNA-binding region" description="H-T-H motif" evidence="2">
    <location>
        <begin position="37"/>
        <end position="56"/>
    </location>
</feature>
<dbReference type="Proteomes" id="UP000002484">
    <property type="component" value="Chromosome"/>
</dbReference>
<dbReference type="AlphaFoldDB" id="E3J3S0"/>
<dbReference type="SUPFAM" id="SSF46689">
    <property type="entry name" value="Homeodomain-like"/>
    <property type="match status" value="1"/>
</dbReference>
<dbReference type="GO" id="GO:0003700">
    <property type="term" value="F:DNA-binding transcription factor activity"/>
    <property type="evidence" value="ECO:0007669"/>
    <property type="project" value="TreeGrafter"/>
</dbReference>
<dbReference type="InParanoid" id="E3J3S0"/>
<evidence type="ECO:0000313" key="4">
    <source>
        <dbReference type="EMBL" id="ADP79407.1"/>
    </source>
</evidence>
<dbReference type="GO" id="GO:0000976">
    <property type="term" value="F:transcription cis-regulatory region binding"/>
    <property type="evidence" value="ECO:0007669"/>
    <property type="project" value="TreeGrafter"/>
</dbReference>
<keyword evidence="5" id="KW-1185">Reference proteome</keyword>
<dbReference type="HOGENOM" id="CLU_069356_39_4_11"/>
<gene>
    <name evidence="4" type="ordered locus">FraEuI1c_1340</name>
</gene>
<proteinExistence type="predicted"/>
<dbReference type="OrthoDB" id="4371863at2"/>
<name>E3J3S0_PSEI1</name>
<dbReference type="InterPro" id="IPR001647">
    <property type="entry name" value="HTH_TetR"/>
</dbReference>
<evidence type="ECO:0000313" key="5">
    <source>
        <dbReference type="Proteomes" id="UP000002484"/>
    </source>
</evidence>
<reference evidence="4 5" key="1">
    <citation type="submission" date="2010-10" db="EMBL/GenBank/DDBJ databases">
        <title>Complete sequence of Frankia sp. EuI1c.</title>
        <authorList>
            <consortium name="US DOE Joint Genome Institute"/>
            <person name="Lucas S."/>
            <person name="Copeland A."/>
            <person name="Lapidus A."/>
            <person name="Cheng J.-F."/>
            <person name="Bruce D."/>
            <person name="Goodwin L."/>
            <person name="Pitluck S."/>
            <person name="Chertkov O."/>
            <person name="Detter J.C."/>
            <person name="Han C."/>
            <person name="Tapia R."/>
            <person name="Land M."/>
            <person name="Hauser L."/>
            <person name="Jeffries C."/>
            <person name="Kyrpides N."/>
            <person name="Ivanova N."/>
            <person name="Mikhailova N."/>
            <person name="Beauchemin N."/>
            <person name="Sen A."/>
            <person name="Sur S.A."/>
            <person name="Gtari M."/>
            <person name="Wall L."/>
            <person name="Tisa L."/>
            <person name="Woyke T."/>
        </authorList>
    </citation>
    <scope>NUCLEOTIDE SEQUENCE [LARGE SCALE GENOMIC DNA]</scope>
    <source>
        <strain evidence="5">DSM 45817 / CECT 9037 / EuI1c</strain>
    </source>
</reference>
<evidence type="ECO:0000256" key="2">
    <source>
        <dbReference type="PROSITE-ProRule" id="PRU00335"/>
    </source>
</evidence>
<evidence type="ECO:0000259" key="3">
    <source>
        <dbReference type="PROSITE" id="PS50977"/>
    </source>
</evidence>
<dbReference type="EMBL" id="CP002299">
    <property type="protein sequence ID" value="ADP79407.1"/>
    <property type="molecule type" value="Genomic_DNA"/>
</dbReference>
<dbReference type="Pfam" id="PF00440">
    <property type="entry name" value="TetR_N"/>
    <property type="match status" value="1"/>
</dbReference>